<dbReference type="CDD" id="cd06261">
    <property type="entry name" value="TM_PBP2"/>
    <property type="match status" value="1"/>
</dbReference>
<dbReference type="GO" id="GO:0005886">
    <property type="term" value="C:plasma membrane"/>
    <property type="evidence" value="ECO:0007669"/>
    <property type="project" value="UniProtKB-SubCell"/>
</dbReference>
<feature type="transmembrane region" description="Helical" evidence="7">
    <location>
        <begin position="236"/>
        <end position="262"/>
    </location>
</feature>
<evidence type="ECO:0000256" key="7">
    <source>
        <dbReference type="RuleBase" id="RU363032"/>
    </source>
</evidence>
<dbReference type="Gene3D" id="1.10.3720.10">
    <property type="entry name" value="MetI-like"/>
    <property type="match status" value="1"/>
</dbReference>
<evidence type="ECO:0000313" key="10">
    <source>
        <dbReference type="Proteomes" id="UP001220509"/>
    </source>
</evidence>
<evidence type="ECO:0000256" key="6">
    <source>
        <dbReference type="ARBA" id="ARBA00023136"/>
    </source>
</evidence>
<comment type="similarity">
    <text evidence="7">Belongs to the binding-protein-dependent transport system permease family.</text>
</comment>
<feature type="transmembrane region" description="Helical" evidence="7">
    <location>
        <begin position="134"/>
        <end position="155"/>
    </location>
</feature>
<dbReference type="SUPFAM" id="SSF161098">
    <property type="entry name" value="MetI-like"/>
    <property type="match status" value="1"/>
</dbReference>
<dbReference type="Proteomes" id="UP001220509">
    <property type="component" value="Chromosome"/>
</dbReference>
<dbReference type="AlphaFoldDB" id="A0AAX3M3P5"/>
<feature type="transmembrane region" description="Helical" evidence="7">
    <location>
        <begin position="175"/>
        <end position="195"/>
    </location>
</feature>
<feature type="transmembrane region" description="Helical" evidence="7">
    <location>
        <begin position="99"/>
        <end position="122"/>
    </location>
</feature>
<keyword evidence="5 7" id="KW-1133">Transmembrane helix</keyword>
<keyword evidence="2 7" id="KW-0813">Transport</keyword>
<feature type="transmembrane region" description="Helical" evidence="7">
    <location>
        <begin position="6"/>
        <end position="30"/>
    </location>
</feature>
<dbReference type="PROSITE" id="PS50928">
    <property type="entry name" value="ABC_TM1"/>
    <property type="match status" value="1"/>
</dbReference>
<keyword evidence="10" id="KW-1185">Reference proteome</keyword>
<sequence length="315" mass="35249">MLYYVIRRLGIAIPVLLGITILNFIIINLAPGNPAELLLDPNTSQAMIDAKKERLGLDQPFYIQYWIWLVSLLQGNMGYSYSSFAPVSQLISERIGPTLLLTFVSLIVSIMISIPIGIFSAVKRNSRWDYIITGLAFVGTSLPQFFLGLALIYWFALKLQWLPTGGIEPLEGGDLTQRVIHMILPVTVLSVAIIGKKVRYVRASMLDVLKQDYLQTARAKGLSGYIVIYRHALRNALIPIITVFGMEVPLLLGGSVIVEQVFQWPGIGQLTIQSVLSRDYPVIMGLNLVAALIVLIVNLFTDLLYRWVDPRVQYE</sequence>
<feature type="domain" description="ABC transmembrane type-1" evidence="8">
    <location>
        <begin position="95"/>
        <end position="301"/>
    </location>
</feature>
<gene>
    <name evidence="9" type="ORF">PQ456_04240</name>
</gene>
<dbReference type="InterPro" id="IPR035906">
    <property type="entry name" value="MetI-like_sf"/>
</dbReference>
<keyword evidence="3" id="KW-1003">Cell membrane</keyword>
<reference evidence="9 10" key="1">
    <citation type="submission" date="2023-02" db="EMBL/GenBank/DDBJ databases">
        <title>Genome sequence of Paenibacillus kyungheensis KACC 18744.</title>
        <authorList>
            <person name="Kim S."/>
            <person name="Heo J."/>
            <person name="Kwon S.-W."/>
        </authorList>
    </citation>
    <scope>NUCLEOTIDE SEQUENCE [LARGE SCALE GENOMIC DNA]</scope>
    <source>
        <strain evidence="9 10">KACC 18744</strain>
    </source>
</reference>
<evidence type="ECO:0000313" key="9">
    <source>
        <dbReference type="EMBL" id="WCT56740.1"/>
    </source>
</evidence>
<dbReference type="GO" id="GO:0055085">
    <property type="term" value="P:transmembrane transport"/>
    <property type="evidence" value="ECO:0007669"/>
    <property type="project" value="InterPro"/>
</dbReference>
<evidence type="ECO:0000256" key="4">
    <source>
        <dbReference type="ARBA" id="ARBA00022692"/>
    </source>
</evidence>
<evidence type="ECO:0000256" key="3">
    <source>
        <dbReference type="ARBA" id="ARBA00022475"/>
    </source>
</evidence>
<evidence type="ECO:0000256" key="5">
    <source>
        <dbReference type="ARBA" id="ARBA00022989"/>
    </source>
</evidence>
<feature type="transmembrane region" description="Helical" evidence="7">
    <location>
        <begin position="282"/>
        <end position="305"/>
    </location>
</feature>
<dbReference type="RefSeq" id="WP_273615010.1">
    <property type="nucleotide sequence ID" value="NZ_CP117416.1"/>
</dbReference>
<dbReference type="InterPro" id="IPR000515">
    <property type="entry name" value="MetI-like"/>
</dbReference>
<dbReference type="KEGG" id="pka:PQ456_04240"/>
<keyword evidence="6 7" id="KW-0472">Membrane</keyword>
<comment type="subcellular location">
    <subcellularLocation>
        <location evidence="1 7">Cell membrane</location>
        <topology evidence="1 7">Multi-pass membrane protein</topology>
    </subcellularLocation>
</comment>
<accession>A0AAX3M3P5</accession>
<proteinExistence type="inferred from homology"/>
<evidence type="ECO:0000256" key="1">
    <source>
        <dbReference type="ARBA" id="ARBA00004651"/>
    </source>
</evidence>
<dbReference type="Pfam" id="PF19300">
    <property type="entry name" value="BPD_transp_1_N"/>
    <property type="match status" value="1"/>
</dbReference>
<name>A0AAX3M3P5_9BACL</name>
<evidence type="ECO:0000259" key="8">
    <source>
        <dbReference type="PROSITE" id="PS50928"/>
    </source>
</evidence>
<dbReference type="PANTHER" id="PTHR43163:SF6">
    <property type="entry name" value="DIPEPTIDE TRANSPORT SYSTEM PERMEASE PROTEIN DPPB-RELATED"/>
    <property type="match status" value="1"/>
</dbReference>
<protein>
    <submittedName>
        <fullName evidence="9">ABC transporter permease</fullName>
    </submittedName>
</protein>
<dbReference type="PANTHER" id="PTHR43163">
    <property type="entry name" value="DIPEPTIDE TRANSPORT SYSTEM PERMEASE PROTEIN DPPB-RELATED"/>
    <property type="match status" value="1"/>
</dbReference>
<dbReference type="Pfam" id="PF00528">
    <property type="entry name" value="BPD_transp_1"/>
    <property type="match status" value="1"/>
</dbReference>
<dbReference type="InterPro" id="IPR045621">
    <property type="entry name" value="BPD_transp_1_N"/>
</dbReference>
<organism evidence="9 10">
    <name type="scientific">Paenibacillus kyungheensis</name>
    <dbReference type="NCBI Taxonomy" id="1452732"/>
    <lineage>
        <taxon>Bacteria</taxon>
        <taxon>Bacillati</taxon>
        <taxon>Bacillota</taxon>
        <taxon>Bacilli</taxon>
        <taxon>Bacillales</taxon>
        <taxon>Paenibacillaceae</taxon>
        <taxon>Paenibacillus</taxon>
    </lineage>
</organism>
<evidence type="ECO:0000256" key="2">
    <source>
        <dbReference type="ARBA" id="ARBA00022448"/>
    </source>
</evidence>
<keyword evidence="4 7" id="KW-0812">Transmembrane</keyword>
<dbReference type="EMBL" id="CP117416">
    <property type="protein sequence ID" value="WCT56740.1"/>
    <property type="molecule type" value="Genomic_DNA"/>
</dbReference>